<name>A0A409VW25_9AGAR</name>
<comment type="caution">
    <text evidence="1">The sequence shown here is derived from an EMBL/GenBank/DDBJ whole genome shotgun (WGS) entry which is preliminary data.</text>
</comment>
<evidence type="ECO:0000313" key="2">
    <source>
        <dbReference type="Proteomes" id="UP000284706"/>
    </source>
</evidence>
<dbReference type="InParanoid" id="A0A409VW25"/>
<dbReference type="EMBL" id="NHYE01005540">
    <property type="protein sequence ID" value="PPQ70465.1"/>
    <property type="molecule type" value="Genomic_DNA"/>
</dbReference>
<accession>A0A409VW25</accession>
<evidence type="ECO:0000313" key="1">
    <source>
        <dbReference type="EMBL" id="PPQ70465.1"/>
    </source>
</evidence>
<keyword evidence="2" id="KW-1185">Reference proteome</keyword>
<dbReference type="OrthoDB" id="3020383at2759"/>
<protein>
    <submittedName>
        <fullName evidence="1">Uncharacterized protein</fullName>
    </submittedName>
</protein>
<sequence length="253" mass="29015">MGDPSYLRLVPSSCVDTPIDWDKLPQKSVEFFKRGWGRSWETREELPLPKTISELAERLNETKFFGYFDTELCELLHDISEFGLGQAVCASTTLKLSDQDYSNCSNSMNGKGEGRVQIWPRFYMRYHEQLWFIVFIPGSRHGIFGHGPDLHTIDFDEDDDWFSPACPAARQEKAFAEAFDAKLVQELQGDTSRVKLAMVDMTKNFAGWETSSIQCSLEYAQLANAMMSLPRGHFARIAFLEGFFDTLKNRLNY</sequence>
<dbReference type="AlphaFoldDB" id="A0A409VW25"/>
<dbReference type="Proteomes" id="UP000284706">
    <property type="component" value="Unassembled WGS sequence"/>
</dbReference>
<organism evidence="1 2">
    <name type="scientific">Gymnopilus dilepis</name>
    <dbReference type="NCBI Taxonomy" id="231916"/>
    <lineage>
        <taxon>Eukaryota</taxon>
        <taxon>Fungi</taxon>
        <taxon>Dikarya</taxon>
        <taxon>Basidiomycota</taxon>
        <taxon>Agaricomycotina</taxon>
        <taxon>Agaricomycetes</taxon>
        <taxon>Agaricomycetidae</taxon>
        <taxon>Agaricales</taxon>
        <taxon>Agaricineae</taxon>
        <taxon>Hymenogastraceae</taxon>
        <taxon>Gymnopilus</taxon>
    </lineage>
</organism>
<proteinExistence type="predicted"/>
<gene>
    <name evidence="1" type="ORF">CVT26_013912</name>
</gene>
<reference evidence="1 2" key="1">
    <citation type="journal article" date="2018" name="Evol. Lett.">
        <title>Horizontal gene cluster transfer increased hallucinogenic mushroom diversity.</title>
        <authorList>
            <person name="Reynolds H.T."/>
            <person name="Vijayakumar V."/>
            <person name="Gluck-Thaler E."/>
            <person name="Korotkin H.B."/>
            <person name="Matheny P.B."/>
            <person name="Slot J.C."/>
        </authorList>
    </citation>
    <scope>NUCLEOTIDE SEQUENCE [LARGE SCALE GENOMIC DNA]</scope>
    <source>
        <strain evidence="1 2">SRW20</strain>
    </source>
</reference>